<dbReference type="Proteomes" id="UP001497482">
    <property type="component" value="Chromosome 10"/>
</dbReference>
<feature type="compositionally biased region" description="Polar residues" evidence="1">
    <location>
        <begin position="302"/>
        <end position="311"/>
    </location>
</feature>
<reference evidence="2 3" key="1">
    <citation type="submission" date="2024-04" db="EMBL/GenBank/DDBJ databases">
        <authorList>
            <person name="Waldvogel A.-M."/>
            <person name="Schoenle A."/>
        </authorList>
    </citation>
    <scope>NUCLEOTIDE SEQUENCE [LARGE SCALE GENOMIC DNA]</scope>
</reference>
<feature type="region of interest" description="Disordered" evidence="1">
    <location>
        <begin position="302"/>
        <end position="448"/>
    </location>
</feature>
<evidence type="ECO:0008006" key="4">
    <source>
        <dbReference type="Google" id="ProtNLM"/>
    </source>
</evidence>
<gene>
    <name evidence="2" type="ORF">KC01_LOCUS4391</name>
</gene>
<accession>A0AAV2J940</accession>
<feature type="compositionally biased region" description="Polar residues" evidence="1">
    <location>
        <begin position="167"/>
        <end position="216"/>
    </location>
</feature>
<proteinExistence type="predicted"/>
<evidence type="ECO:0000313" key="2">
    <source>
        <dbReference type="EMBL" id="CAL1572352.1"/>
    </source>
</evidence>
<feature type="region of interest" description="Disordered" evidence="1">
    <location>
        <begin position="158"/>
        <end position="278"/>
    </location>
</feature>
<organism evidence="2 3">
    <name type="scientific">Knipowitschia caucasica</name>
    <name type="common">Caucasian dwarf goby</name>
    <name type="synonym">Pomatoschistus caucasicus</name>
    <dbReference type="NCBI Taxonomy" id="637954"/>
    <lineage>
        <taxon>Eukaryota</taxon>
        <taxon>Metazoa</taxon>
        <taxon>Chordata</taxon>
        <taxon>Craniata</taxon>
        <taxon>Vertebrata</taxon>
        <taxon>Euteleostomi</taxon>
        <taxon>Actinopterygii</taxon>
        <taxon>Neopterygii</taxon>
        <taxon>Teleostei</taxon>
        <taxon>Neoteleostei</taxon>
        <taxon>Acanthomorphata</taxon>
        <taxon>Gobiaria</taxon>
        <taxon>Gobiiformes</taxon>
        <taxon>Gobioidei</taxon>
        <taxon>Gobiidae</taxon>
        <taxon>Gobiinae</taxon>
        <taxon>Knipowitschia</taxon>
    </lineage>
</organism>
<dbReference type="InterPro" id="IPR042201">
    <property type="entry name" value="FH2_Formin_sf"/>
</dbReference>
<evidence type="ECO:0000313" key="3">
    <source>
        <dbReference type="Proteomes" id="UP001497482"/>
    </source>
</evidence>
<dbReference type="AlphaFoldDB" id="A0AAV2J940"/>
<feature type="compositionally biased region" description="Polar residues" evidence="1">
    <location>
        <begin position="407"/>
        <end position="416"/>
    </location>
</feature>
<dbReference type="PANTHER" id="PTHR46345">
    <property type="entry name" value="INVERTED FORMIN-2"/>
    <property type="match status" value="1"/>
</dbReference>
<dbReference type="Gene3D" id="1.20.58.2220">
    <property type="entry name" value="Formin, FH2 domain"/>
    <property type="match status" value="1"/>
</dbReference>
<dbReference type="EMBL" id="OZ035832">
    <property type="protein sequence ID" value="CAL1572352.1"/>
    <property type="molecule type" value="Genomic_DNA"/>
</dbReference>
<dbReference type="SUPFAM" id="SSF101447">
    <property type="entry name" value="Formin homology 2 domain (FH2 domain)"/>
    <property type="match status" value="1"/>
</dbReference>
<evidence type="ECO:0000256" key="1">
    <source>
        <dbReference type="SAM" id="MobiDB-lite"/>
    </source>
</evidence>
<feature type="compositionally biased region" description="Basic and acidic residues" evidence="1">
    <location>
        <begin position="221"/>
        <end position="230"/>
    </location>
</feature>
<sequence length="448" mass="49020">MTIRCSSIESTASTAAVPVTLTRKTAGCKLTFISHHSSSHFHLAPQLISELSVQVMDTDLQTLSSVSDSVAQYFCEDPRSFKLEECCSIFHCFCQRFIRAIQENQGREASEVKRRHAERLQTALKRRSIASCSTRDKDMDNVSLESVLQSFISKRSVRRKAGRPFSSHGTPPNGSPLTGSPLTGSPLTGSPLTGSPLTGSLLEVSQCNIPSATPNRSPRLKLKDMSKKEWNSAADLTNAQRHQPRTLDASKPETIKHLTPNSLDRTLPSASPPSHVETFQDNTVEEAQTLREASRKVLKFQNSRGSVSSLESVEKGPRIQRQRTIDEDLGGNMDQPQDGDLETLFASPPSPTKRNLGRRYTLPSKVPKTHESGSNAERTDGDTTTPLTVSGKTLQHGTLSAADKSDNSPPKNTKTEPTGLLFNFFKRFQLPTSKGTTSKEPTSSDSSV</sequence>
<keyword evidence="3" id="KW-1185">Reference proteome</keyword>
<protein>
    <recommendedName>
        <fullName evidence="4">FH2 domain-containing protein</fullName>
    </recommendedName>
</protein>
<dbReference type="PANTHER" id="PTHR46345:SF7">
    <property type="entry name" value="FH2 DOMAIN CONTAINING 3-RELATED"/>
    <property type="match status" value="1"/>
</dbReference>
<feature type="compositionally biased region" description="Polar residues" evidence="1">
    <location>
        <begin position="430"/>
        <end position="448"/>
    </location>
</feature>
<feature type="compositionally biased region" description="Polar residues" evidence="1">
    <location>
        <begin position="372"/>
        <end position="398"/>
    </location>
</feature>
<name>A0AAV2J940_KNICA</name>